<evidence type="ECO:0000313" key="2">
    <source>
        <dbReference type="EMBL" id="BAA79882.2"/>
    </source>
</evidence>
<name>Q9YDL5_AERPE</name>
<protein>
    <submittedName>
        <fullName evidence="2">Uncharacterized protein</fullName>
    </submittedName>
</protein>
<gene>
    <name evidence="2" type="ordered locus">APE_0898.1</name>
</gene>
<reference evidence="2 3" key="1">
    <citation type="journal article" date="1999" name="DNA Res.">
        <title>Complete genome sequence of an aerobic hyper-thermophilic crenarchaeon, Aeropyrum pernix K1.</title>
        <authorList>
            <person name="Kawarabayasi Y."/>
            <person name="Hino Y."/>
            <person name="Horikawa H."/>
            <person name="Yamazaki S."/>
            <person name="Haikawa Y."/>
            <person name="Jin-no K."/>
            <person name="Takahashi M."/>
            <person name="Sekine M."/>
            <person name="Baba S."/>
            <person name="Ankai A."/>
            <person name="Kosugi H."/>
            <person name="Hosoyama A."/>
            <person name="Fukui S."/>
            <person name="Nagai Y."/>
            <person name="Nishijima K."/>
            <person name="Nakazawa H."/>
            <person name="Takamiya M."/>
            <person name="Masuda S."/>
            <person name="Funahashi T."/>
            <person name="Tanaka T."/>
            <person name="Kudoh Y."/>
            <person name="Yamazaki J."/>
            <person name="Kushida N."/>
            <person name="Oguchi A."/>
            <person name="Aoki K."/>
            <person name="Kubota K."/>
            <person name="Nakamura Y."/>
            <person name="Nomura N."/>
            <person name="Sako Y."/>
            <person name="Kikuchi H."/>
        </authorList>
    </citation>
    <scope>NUCLEOTIDE SEQUENCE [LARGE SCALE GENOMIC DNA]</scope>
    <source>
        <strain evidence="3">ATCC 700893 / DSM 11879 / JCM 9820 / NBRC 100138 / K1</strain>
    </source>
</reference>
<dbReference type="PIR" id="B72685">
    <property type="entry name" value="B72685"/>
</dbReference>
<organism evidence="2 3">
    <name type="scientific">Aeropyrum pernix (strain ATCC 700893 / DSM 11879 / JCM 9820 / NBRC 100138 / K1)</name>
    <dbReference type="NCBI Taxonomy" id="272557"/>
    <lineage>
        <taxon>Archaea</taxon>
        <taxon>Thermoproteota</taxon>
        <taxon>Thermoprotei</taxon>
        <taxon>Desulfurococcales</taxon>
        <taxon>Desulfurococcaceae</taxon>
        <taxon>Aeropyrum</taxon>
    </lineage>
</organism>
<accession>Q9YDL5</accession>
<dbReference type="KEGG" id="ape:APE_0898.1"/>
<sequence length="861" mass="92926">MARKISSAPMRGKARRGQAEVIGGLIIITILLVFLLPLALQSIRDVVDVGSKAREAEVRVDVKLKEELAIRGATQEEMGSTDYWPAVWIENTGTVPVTLRYMFLLHKSTGEPLSIIDMSRARPGNPGMIKYMFLNPVMTSEGPKDGEPLPPTGEYISLAPGDKLLVVFDSTKLPASPFQIRIRVLSAEGVLHPKTGGYGQGDLVPQAPGEAGVSGEEGGLTGETIAIWKGAFTPYAGFKLIGGEELKSKGSLRAFIPQLVMDKDLGVTFESAAVYSDPDYPGLYKVVLIPGSSESFTLHLYSKSNSGSLSKVSTITCSFSGGDYVEFRGFIGTFHIYSSGGGEQKSVMLHGHATDILVNGTSCVNGPYGLIDISDIVVDSTSEVSDFDSNGITELVLYSYKNGPNYTPTDVNADGLDIHGTSSCDLGGVSSSAKGGGKGGGGGGGGSGSSEGDDCVDDALVWSYVVTRDITNQDFIRVTVKVNYYWTRVPEDISTLPTRKLRIFSVAVWEYNDDADKWILKHLRDIGFDEELPKQFKFTTIFPIERDKKYRVGILFYDSYRQVGRSGTNATFFDFTYGLEYLIVEYGRFNPLFSSTPPIYIVAIRDESKISGLGGDGTSELEAQDLLLDKIKSLLEAQGLVDYVVIRDAKELCSLLLDQSLNQLPAGPPEGAIVIWLQGEADPVTVTSGVCSQAVSSSDLKARLIYNHWIFVQPAGTPLFGSESVLQDASSGKVLLAGPGTAQITPSGLEAQVDFGAYNMPSEAEFQYLLDVVNPDCVVDEGTFYQNTDTGYYGTLAFWADCQQPGSVELFGIFIVNPASIDWGYNGGGLIPEAVAEITVFSALKTYKEVLEQLLNTQGQS</sequence>
<keyword evidence="3" id="KW-1185">Reference proteome</keyword>
<dbReference type="eggNOG" id="arCOG12270">
    <property type="taxonomic scope" value="Archaea"/>
</dbReference>
<keyword evidence="1" id="KW-1133">Transmembrane helix</keyword>
<evidence type="ECO:0000313" key="3">
    <source>
        <dbReference type="Proteomes" id="UP000002518"/>
    </source>
</evidence>
<dbReference type="RefSeq" id="WP_010866056.1">
    <property type="nucleotide sequence ID" value="NC_000854.2"/>
</dbReference>
<dbReference type="GeneID" id="1444991"/>
<dbReference type="Proteomes" id="UP000002518">
    <property type="component" value="Chromosome"/>
</dbReference>
<evidence type="ECO:0000256" key="1">
    <source>
        <dbReference type="SAM" id="Phobius"/>
    </source>
</evidence>
<keyword evidence="1" id="KW-0812">Transmembrane</keyword>
<dbReference type="EnsemblBacteria" id="BAA79882">
    <property type="protein sequence ID" value="BAA79882"/>
    <property type="gene ID" value="APE_0898.1"/>
</dbReference>
<dbReference type="EMBL" id="BA000002">
    <property type="protein sequence ID" value="BAA79882.2"/>
    <property type="molecule type" value="Genomic_DNA"/>
</dbReference>
<dbReference type="PATRIC" id="fig|272557.25.peg.652"/>
<dbReference type="AlphaFoldDB" id="Q9YDL5"/>
<keyword evidence="1" id="KW-0472">Membrane</keyword>
<proteinExistence type="predicted"/>
<feature type="transmembrane region" description="Helical" evidence="1">
    <location>
        <begin position="21"/>
        <end position="40"/>
    </location>
</feature>